<dbReference type="PANTHER" id="PTHR38731">
    <property type="entry name" value="LIPL45-RELATED LIPOPROTEIN-RELATED"/>
    <property type="match status" value="1"/>
</dbReference>
<name>A0A2N6D0N7_9GAMM</name>
<proteinExistence type="predicted"/>
<accession>A0A2N6D0N7</accession>
<dbReference type="Gene3D" id="3.10.350.10">
    <property type="entry name" value="LysM domain"/>
    <property type="match status" value="1"/>
</dbReference>
<dbReference type="InterPro" id="IPR016930">
    <property type="entry name" value="UCP029644"/>
</dbReference>
<dbReference type="InterPro" id="IPR006860">
    <property type="entry name" value="FecR"/>
</dbReference>
<dbReference type="PANTHER" id="PTHR38731:SF1">
    <property type="entry name" value="FECR PROTEIN DOMAIN-CONTAINING PROTEIN"/>
    <property type="match status" value="1"/>
</dbReference>
<dbReference type="STRING" id="1111735.GCA_000428045_01348"/>
<dbReference type="Pfam" id="PF01476">
    <property type="entry name" value="LysM"/>
    <property type="match status" value="1"/>
</dbReference>
<dbReference type="Gene3D" id="2.60.40.10">
    <property type="entry name" value="Immunoglobulins"/>
    <property type="match status" value="3"/>
</dbReference>
<evidence type="ECO:0000313" key="2">
    <source>
        <dbReference type="EMBL" id="PLX63229.1"/>
    </source>
</evidence>
<dbReference type="InterPro" id="IPR018392">
    <property type="entry name" value="LysM"/>
</dbReference>
<evidence type="ECO:0000313" key="3">
    <source>
        <dbReference type="Proteomes" id="UP000235015"/>
    </source>
</evidence>
<dbReference type="PROSITE" id="PS51782">
    <property type="entry name" value="LYSM"/>
    <property type="match status" value="1"/>
</dbReference>
<organism evidence="2 3">
    <name type="scientific">Sedimenticola selenatireducens</name>
    <dbReference type="NCBI Taxonomy" id="191960"/>
    <lineage>
        <taxon>Bacteria</taxon>
        <taxon>Pseudomonadati</taxon>
        <taxon>Pseudomonadota</taxon>
        <taxon>Gammaproteobacteria</taxon>
        <taxon>Chromatiales</taxon>
        <taxon>Sedimenticolaceae</taxon>
        <taxon>Sedimenticola</taxon>
    </lineage>
</organism>
<dbReference type="PIRSF" id="PIRSF029644">
    <property type="entry name" value="UCP029644"/>
    <property type="match status" value="1"/>
</dbReference>
<dbReference type="EMBL" id="PKUN01000002">
    <property type="protein sequence ID" value="PLX63229.1"/>
    <property type="molecule type" value="Genomic_DNA"/>
</dbReference>
<reference evidence="2 3" key="1">
    <citation type="submission" date="2017-11" db="EMBL/GenBank/DDBJ databases">
        <title>Genome-resolved metagenomics identifies genetic mobility, metabolic interactions, and unexpected diversity in perchlorate-reducing communities.</title>
        <authorList>
            <person name="Barnum T.P."/>
            <person name="Figueroa I.A."/>
            <person name="Carlstrom C.I."/>
            <person name="Lucas L.N."/>
            <person name="Engelbrektson A.L."/>
            <person name="Coates J.D."/>
        </authorList>
    </citation>
    <scope>NUCLEOTIDE SEQUENCE [LARGE SCALE GENOMIC DNA]</scope>
    <source>
        <strain evidence="2">BM301</strain>
    </source>
</reference>
<dbReference type="InterPro" id="IPR036779">
    <property type="entry name" value="LysM_dom_sf"/>
</dbReference>
<dbReference type="Proteomes" id="UP000235015">
    <property type="component" value="Unassembled WGS sequence"/>
</dbReference>
<dbReference type="Gene3D" id="2.60.120.1440">
    <property type="match status" value="1"/>
</dbReference>
<dbReference type="SMART" id="SM00257">
    <property type="entry name" value="LysM"/>
    <property type="match status" value="1"/>
</dbReference>
<dbReference type="RefSeq" id="WP_273437826.1">
    <property type="nucleotide sequence ID" value="NZ_PKUN01000002.1"/>
</dbReference>
<dbReference type="Pfam" id="PF04773">
    <property type="entry name" value="FecR"/>
    <property type="match status" value="1"/>
</dbReference>
<dbReference type="CDD" id="cd00118">
    <property type="entry name" value="LysM"/>
    <property type="match status" value="1"/>
</dbReference>
<comment type="caution">
    <text evidence="2">The sequence shown here is derived from an EMBL/GenBank/DDBJ whole genome shotgun (WGS) entry which is preliminary data.</text>
</comment>
<dbReference type="AlphaFoldDB" id="A0A2N6D0N7"/>
<gene>
    <name evidence="2" type="ORF">C0630_03520</name>
</gene>
<dbReference type="SUPFAM" id="SSF54106">
    <property type="entry name" value="LysM domain"/>
    <property type="match status" value="1"/>
</dbReference>
<protein>
    <submittedName>
        <fullName evidence="2">LysM motif protein</fullName>
    </submittedName>
</protein>
<sequence length="559" mass="62358">MDAAATGEMGMQHDRQRNPGWVRLIFICLLLSAGSVSAQDWVYTVVPGDNLWNFCQKYLYKVGYWKQIQQINNIKNPKRMQPGTRVKVPMKWIRVNAAHAEVVAVRGEAILIKPDGTRQNDITPGTRITLGDRLETGPESNVAVRFADQSLITLHAESNIRFDHLSAYGDTGMVDSRLHLIDGRSDTRITPASGPGSRFEIHTPSAISAVRGTEYRLSNSQQVQASTFEVLKGKVAVSGEQQTKLLPASFGTRVEAGKPPLPPRKLLPPPTIDELPAKIEQLNWPITWQALDNAAGYRAEISQQADFISPLWQQQVTAARVPLPDLPDGRYYFRLRGIDDIGLEGINQVQQFNLDARPQPPIPLSPNSGQLFRGEQPDLKWSDSSDAVAYRLQISDTPAFDHLLIDRENITSTVFDTAEFKAPGQYYWRLFSIGTDQEQGPVSDSRSWEIKLIPDKPETSLAISESGITTSWRPGIAGQSYQVQLATDADFTTLLQEASLQEPQFILQPVSGQVRYFRVRYVEPDGFEGPWGATQRIDPTPDNSWIYTILTVVLGLLLI</sequence>
<feature type="domain" description="LysM" evidence="1">
    <location>
        <begin position="41"/>
        <end position="88"/>
    </location>
</feature>
<dbReference type="InterPro" id="IPR013783">
    <property type="entry name" value="Ig-like_fold"/>
</dbReference>
<evidence type="ECO:0000259" key="1">
    <source>
        <dbReference type="PROSITE" id="PS51782"/>
    </source>
</evidence>